<gene>
    <name evidence="1" type="ORF">SmB9_13490</name>
</gene>
<accession>A0AAD1D6J9</accession>
<evidence type="ECO:0000313" key="2">
    <source>
        <dbReference type="Proteomes" id="UP000275727"/>
    </source>
</evidence>
<name>A0AAD1D6J9_SPHMI</name>
<dbReference type="EMBL" id="AP018711">
    <property type="protein sequence ID" value="BBE33691.1"/>
    <property type="molecule type" value="Genomic_DNA"/>
</dbReference>
<organism evidence="1 2">
    <name type="scientific">Sphingosinicella microcystinivorans</name>
    <dbReference type="NCBI Taxonomy" id="335406"/>
    <lineage>
        <taxon>Bacteria</taxon>
        <taxon>Pseudomonadati</taxon>
        <taxon>Pseudomonadota</taxon>
        <taxon>Alphaproteobacteria</taxon>
        <taxon>Sphingomonadales</taxon>
        <taxon>Sphingosinicellaceae</taxon>
        <taxon>Sphingosinicella</taxon>
    </lineage>
</organism>
<dbReference type="KEGG" id="smic:SmB9_13490"/>
<dbReference type="Proteomes" id="UP000275727">
    <property type="component" value="Chromosome"/>
</dbReference>
<evidence type="ECO:0000313" key="1">
    <source>
        <dbReference type="EMBL" id="BBE33691.1"/>
    </source>
</evidence>
<protein>
    <submittedName>
        <fullName evidence="1">Uncharacterized protein</fullName>
    </submittedName>
</protein>
<sequence length="154" mass="16685">MLTIANDYQYIRYRERIMATIADTAAYRGRPWLNLPPDSRTILWALRRLVIGWPRPPCLHAALIEAYGDNACGIEHLLRCLLTGIAMHGTQRLEIGAPCCAALLPHEAELLEAIGLDGAEPDPSALVRLCDNPAAAPLSVIAAGIRTAVICAAH</sequence>
<dbReference type="AlphaFoldDB" id="A0AAD1D6J9"/>
<reference evidence="1 2" key="1">
    <citation type="submission" date="2018-06" db="EMBL/GenBank/DDBJ databases">
        <title>Complete Genome Sequence of the Microcystin-Degrading Bacterium Sphingosinicella microcystinivorans Strain B-9.</title>
        <authorList>
            <person name="Jin H."/>
            <person name="Nishizawa T."/>
            <person name="Guo Y."/>
            <person name="Nishizawa A."/>
            <person name="Park H."/>
            <person name="Kato H."/>
            <person name="Tsuji K."/>
            <person name="Harada K."/>
        </authorList>
    </citation>
    <scope>NUCLEOTIDE SEQUENCE [LARGE SCALE GENOMIC DNA]</scope>
    <source>
        <strain evidence="1 2">B9</strain>
    </source>
</reference>
<proteinExistence type="predicted"/>